<dbReference type="Pfam" id="PF19668">
    <property type="entry name" value="DUF6171"/>
    <property type="match status" value="1"/>
</dbReference>
<evidence type="ECO:0000313" key="1">
    <source>
        <dbReference type="EMBL" id="KAB1434276.1"/>
    </source>
</evidence>
<dbReference type="AlphaFoldDB" id="A0A7V7UA62"/>
<keyword evidence="2" id="KW-1185">Reference proteome</keyword>
<dbReference type="RefSeq" id="WP_151148244.1">
    <property type="nucleotide sequence ID" value="NZ_WAGX01000008.1"/>
</dbReference>
<proteinExistence type="predicted"/>
<name>A0A7V7UA62_9FIRM</name>
<sequence>MSDLSQKRLCKKCLLYDFPQAQYFTHLYEYIDSLDDDRKVDEIEYDKRLNICIACEDYFQGMCRICGCFVELRAIIGENECAAPNKKW</sequence>
<dbReference type="InterPro" id="IPR046169">
    <property type="entry name" value="DUF6171"/>
</dbReference>
<evidence type="ECO:0000313" key="2">
    <source>
        <dbReference type="Proteomes" id="UP000461768"/>
    </source>
</evidence>
<dbReference type="Proteomes" id="UP000461768">
    <property type="component" value="Unassembled WGS sequence"/>
</dbReference>
<accession>A0A7V7UA62</accession>
<dbReference type="OrthoDB" id="7061841at2"/>
<gene>
    <name evidence="1" type="ORF">F7O84_17450</name>
</gene>
<comment type="caution">
    <text evidence="1">The sequence shown here is derived from an EMBL/GenBank/DDBJ whole genome shotgun (WGS) entry which is preliminary data.</text>
</comment>
<protein>
    <submittedName>
        <fullName evidence="1">Uncharacterized protein</fullName>
    </submittedName>
</protein>
<reference evidence="1 2" key="1">
    <citation type="submission" date="2019-09" db="EMBL/GenBank/DDBJ databases">
        <authorList>
            <person name="Valk L.C."/>
        </authorList>
    </citation>
    <scope>NUCLEOTIDE SEQUENCE [LARGE SCALE GENOMIC DNA]</scope>
    <source>
        <strain evidence="1">GalUA</strain>
    </source>
</reference>
<reference evidence="1 2" key="2">
    <citation type="submission" date="2020-02" db="EMBL/GenBank/DDBJ databases">
        <title>Candidatus Galacturonibacter soehngenii shows hetero-acetogenic catabolism of galacturonic acid but lacks a canonical carbon monoxide dehydrogenase/acetyl-CoA synthase complex.</title>
        <authorList>
            <person name="Diender M."/>
            <person name="Stouten G.R."/>
            <person name="Petersen J.F."/>
            <person name="Nielsen P.H."/>
            <person name="Dueholm M.S."/>
            <person name="Pronk J.T."/>
            <person name="Van Loosdrecht M.C.M."/>
        </authorList>
    </citation>
    <scope>NUCLEOTIDE SEQUENCE [LARGE SCALE GENOMIC DNA]</scope>
    <source>
        <strain evidence="1">GalUA</strain>
    </source>
</reference>
<dbReference type="EMBL" id="WAGX01000008">
    <property type="protein sequence ID" value="KAB1434276.1"/>
    <property type="molecule type" value="Genomic_DNA"/>
</dbReference>
<organism evidence="1 2">
    <name type="scientific">Candidatus Galacturonatibacter soehngenii</name>
    <dbReference type="NCBI Taxonomy" id="2307010"/>
    <lineage>
        <taxon>Bacteria</taxon>
        <taxon>Bacillati</taxon>
        <taxon>Bacillota</taxon>
        <taxon>Clostridia</taxon>
        <taxon>Lachnospirales</taxon>
        <taxon>Lachnospiraceae</taxon>
        <taxon>Candidatus Galacturonatibacter</taxon>
    </lineage>
</organism>